<comment type="caution">
    <text evidence="10">The sequence shown here is derived from an EMBL/GenBank/DDBJ whole genome shotgun (WGS) entry which is preliminary data.</text>
</comment>
<accession>A0A6N7IL81</accession>
<evidence type="ECO:0000256" key="6">
    <source>
        <dbReference type="ARBA" id="ARBA00022801"/>
    </source>
</evidence>
<keyword evidence="11" id="KW-1185">Reference proteome</keyword>
<proteinExistence type="inferred from homology"/>
<dbReference type="CDD" id="cd09725">
    <property type="entry name" value="Cas2_I_II_III"/>
    <property type="match status" value="1"/>
</dbReference>
<dbReference type="OrthoDB" id="9798176at2"/>
<evidence type="ECO:0000256" key="3">
    <source>
        <dbReference type="ARBA" id="ARBA00022722"/>
    </source>
</evidence>
<dbReference type="GO" id="GO:0004521">
    <property type="term" value="F:RNA endonuclease activity"/>
    <property type="evidence" value="ECO:0007669"/>
    <property type="project" value="InterPro"/>
</dbReference>
<dbReference type="InterPro" id="IPR019199">
    <property type="entry name" value="Virulence_VapD/CRISPR_Cas2"/>
</dbReference>
<keyword evidence="4 9" id="KW-0479">Metal-binding</keyword>
<dbReference type="PANTHER" id="PTHR34405:SF3">
    <property type="entry name" value="CRISPR-ASSOCIATED ENDORIBONUCLEASE CAS2 3"/>
    <property type="match status" value="1"/>
</dbReference>
<comment type="function">
    <text evidence="9">CRISPR (clustered regularly interspaced short palindromic repeat), is an adaptive immune system that provides protection against mobile genetic elements (viruses, transposable elements and conjugative plasmids). CRISPR clusters contain sequences complementary to antecedent mobile elements and target invading nucleic acids. CRISPR clusters are transcribed and processed into CRISPR RNA (crRNA). Functions as a ssRNA-specific endoribonuclease. Involved in the integration of spacer DNA into the CRISPR cassette.</text>
</comment>
<keyword evidence="6 9" id="KW-0378">Hydrolase</keyword>
<dbReference type="GO" id="GO:0043571">
    <property type="term" value="P:maintenance of CRISPR repeat elements"/>
    <property type="evidence" value="ECO:0007669"/>
    <property type="project" value="UniProtKB-UniRule"/>
</dbReference>
<gene>
    <name evidence="9 10" type="primary">cas2</name>
    <name evidence="10" type="ORF">GFC01_00065</name>
</gene>
<comment type="subunit">
    <text evidence="9">Homodimer, forms a heterotetramer with a Cas1 homodimer.</text>
</comment>
<dbReference type="GO" id="GO:0046872">
    <property type="term" value="F:metal ion binding"/>
    <property type="evidence" value="ECO:0007669"/>
    <property type="project" value="UniProtKB-UniRule"/>
</dbReference>
<reference evidence="10 11" key="1">
    <citation type="submission" date="2019-10" db="EMBL/GenBank/DDBJ databases">
        <title>Comparative genomics of sulfur disproportionating microorganisms.</title>
        <authorList>
            <person name="Ward L.M."/>
            <person name="Bertran E."/>
            <person name="Johnston D."/>
        </authorList>
    </citation>
    <scope>NUCLEOTIDE SEQUENCE [LARGE SCALE GENOMIC DNA]</scope>
    <source>
        <strain evidence="10 11">DSM 14055</strain>
    </source>
</reference>
<evidence type="ECO:0000256" key="1">
    <source>
        <dbReference type="ARBA" id="ARBA00001946"/>
    </source>
</evidence>
<dbReference type="HAMAP" id="MF_01471">
    <property type="entry name" value="Cas2"/>
    <property type="match status" value="1"/>
</dbReference>
<dbReference type="EC" id="3.1.-.-" evidence="9"/>
<dbReference type="EMBL" id="WHYR01000001">
    <property type="protein sequence ID" value="MQL50701.1"/>
    <property type="molecule type" value="Genomic_DNA"/>
</dbReference>
<keyword evidence="3 9" id="KW-0540">Nuclease</keyword>
<keyword evidence="8 9" id="KW-0051">Antiviral defense</keyword>
<dbReference type="PANTHER" id="PTHR34405">
    <property type="entry name" value="CRISPR-ASSOCIATED ENDORIBONUCLEASE CAS2"/>
    <property type="match status" value="1"/>
</dbReference>
<dbReference type="NCBIfam" id="TIGR01573">
    <property type="entry name" value="cas2"/>
    <property type="match status" value="1"/>
</dbReference>
<evidence type="ECO:0000313" key="10">
    <source>
        <dbReference type="EMBL" id="MQL50701.1"/>
    </source>
</evidence>
<feature type="binding site" evidence="9">
    <location>
        <position position="8"/>
    </location>
    <ligand>
        <name>Mg(2+)</name>
        <dbReference type="ChEBI" id="CHEBI:18420"/>
        <note>catalytic</note>
    </ligand>
</feature>
<dbReference type="Proteomes" id="UP000441717">
    <property type="component" value="Unassembled WGS sequence"/>
</dbReference>
<comment type="similarity">
    <text evidence="2 9">Belongs to the CRISPR-associated endoribonuclease Cas2 protein family.</text>
</comment>
<dbReference type="InterPro" id="IPR021127">
    <property type="entry name" value="CRISPR_associated_Cas2"/>
</dbReference>
<evidence type="ECO:0000313" key="11">
    <source>
        <dbReference type="Proteomes" id="UP000441717"/>
    </source>
</evidence>
<dbReference type="GO" id="GO:0016787">
    <property type="term" value="F:hydrolase activity"/>
    <property type="evidence" value="ECO:0007669"/>
    <property type="project" value="UniProtKB-KW"/>
</dbReference>
<dbReference type="Gene3D" id="3.30.70.240">
    <property type="match status" value="1"/>
</dbReference>
<dbReference type="Pfam" id="PF09827">
    <property type="entry name" value="CRISPR_Cas2"/>
    <property type="match status" value="1"/>
</dbReference>
<evidence type="ECO:0000256" key="7">
    <source>
        <dbReference type="ARBA" id="ARBA00022842"/>
    </source>
</evidence>
<evidence type="ECO:0000256" key="4">
    <source>
        <dbReference type="ARBA" id="ARBA00022723"/>
    </source>
</evidence>
<dbReference type="RefSeq" id="WP_152944621.1">
    <property type="nucleotide sequence ID" value="NZ_WHYR01000001.1"/>
</dbReference>
<dbReference type="SUPFAM" id="SSF143430">
    <property type="entry name" value="TTP0101/SSO1404-like"/>
    <property type="match status" value="1"/>
</dbReference>
<evidence type="ECO:0000256" key="8">
    <source>
        <dbReference type="ARBA" id="ARBA00023118"/>
    </source>
</evidence>
<sequence length="98" mass="11515">MKTFVIYDITEDRLRNKVFQTCKDYGLTHIQYSAFFGELNHNRREELYRRLKRTVGKKEGKIVIVPVCDKDLRLLLEICVPEGEPLMPADKPAGYIIR</sequence>
<evidence type="ECO:0000256" key="5">
    <source>
        <dbReference type="ARBA" id="ARBA00022759"/>
    </source>
</evidence>
<organism evidence="10 11">
    <name type="scientific">Desulfofundulus thermobenzoicus</name>
    <dbReference type="NCBI Taxonomy" id="29376"/>
    <lineage>
        <taxon>Bacteria</taxon>
        <taxon>Bacillati</taxon>
        <taxon>Bacillota</taxon>
        <taxon>Clostridia</taxon>
        <taxon>Eubacteriales</taxon>
        <taxon>Peptococcaceae</taxon>
        <taxon>Desulfofundulus</taxon>
    </lineage>
</organism>
<dbReference type="GO" id="GO:0051607">
    <property type="term" value="P:defense response to virus"/>
    <property type="evidence" value="ECO:0007669"/>
    <property type="project" value="UniProtKB-UniRule"/>
</dbReference>
<keyword evidence="5 9" id="KW-0255">Endonuclease</keyword>
<keyword evidence="7 9" id="KW-0460">Magnesium</keyword>
<name>A0A6N7IL81_9FIRM</name>
<dbReference type="AlphaFoldDB" id="A0A6N7IL81"/>
<comment type="cofactor">
    <cofactor evidence="1 9">
        <name>Mg(2+)</name>
        <dbReference type="ChEBI" id="CHEBI:18420"/>
    </cofactor>
</comment>
<evidence type="ECO:0000256" key="2">
    <source>
        <dbReference type="ARBA" id="ARBA00009959"/>
    </source>
</evidence>
<protein>
    <recommendedName>
        <fullName evidence="9">CRISPR-associated endoribonuclease Cas2</fullName>
        <ecNumber evidence="9">3.1.-.-</ecNumber>
    </recommendedName>
</protein>
<evidence type="ECO:0000256" key="9">
    <source>
        <dbReference type="HAMAP-Rule" id="MF_01471"/>
    </source>
</evidence>